<dbReference type="GO" id="GO:0005794">
    <property type="term" value="C:Golgi apparatus"/>
    <property type="evidence" value="ECO:0007669"/>
    <property type="project" value="TreeGrafter"/>
</dbReference>
<keyword evidence="1" id="KW-0430">Lectin</keyword>
<dbReference type="InterPro" id="IPR029044">
    <property type="entry name" value="Nucleotide-diphossugar_trans"/>
</dbReference>
<protein>
    <submittedName>
        <fullName evidence="4">Polypeptide N-acetylgalactosaminyltransferase 5</fullName>
    </submittedName>
</protein>
<dbReference type="GO" id="GO:0030246">
    <property type="term" value="F:carbohydrate binding"/>
    <property type="evidence" value="ECO:0007669"/>
    <property type="project" value="UniProtKB-KW"/>
</dbReference>
<dbReference type="Gene3D" id="2.80.10.50">
    <property type="match status" value="1"/>
</dbReference>
<dbReference type="Gene3D" id="3.90.550.10">
    <property type="entry name" value="Spore Coat Polysaccharide Biosynthesis Protein SpsA, Chain A"/>
    <property type="match status" value="1"/>
</dbReference>
<evidence type="ECO:0000259" key="3">
    <source>
        <dbReference type="SMART" id="SM00458"/>
    </source>
</evidence>
<dbReference type="AlphaFoldDB" id="A0A8C9MP83"/>
<dbReference type="PROSITE" id="PS50231">
    <property type="entry name" value="RICIN_B_LECTIN"/>
    <property type="match status" value="1"/>
</dbReference>
<dbReference type="PANTHER" id="PTHR11675:SF130">
    <property type="entry name" value="POLYPEPTIDE N-ACETYLGALACTOSAMINYLTRANSFERASE 5"/>
    <property type="match status" value="1"/>
</dbReference>
<evidence type="ECO:0000256" key="1">
    <source>
        <dbReference type="ARBA" id="ARBA00022734"/>
    </source>
</evidence>
<dbReference type="SUPFAM" id="SSF50370">
    <property type="entry name" value="Ricin B-like lectins"/>
    <property type="match status" value="1"/>
</dbReference>
<dbReference type="PANTHER" id="PTHR11675">
    <property type="entry name" value="N-ACETYLGALACTOSAMINYLTRANSFERASE"/>
    <property type="match status" value="1"/>
</dbReference>
<evidence type="ECO:0000256" key="2">
    <source>
        <dbReference type="ARBA" id="ARBA00023157"/>
    </source>
</evidence>
<organism evidence="4 5">
    <name type="scientific">Serinus canaria</name>
    <name type="common">Island canary</name>
    <name type="synonym">Fringilla canaria</name>
    <dbReference type="NCBI Taxonomy" id="9135"/>
    <lineage>
        <taxon>Eukaryota</taxon>
        <taxon>Metazoa</taxon>
        <taxon>Chordata</taxon>
        <taxon>Craniata</taxon>
        <taxon>Vertebrata</taxon>
        <taxon>Euteleostomi</taxon>
        <taxon>Archelosauria</taxon>
        <taxon>Archosauria</taxon>
        <taxon>Dinosauria</taxon>
        <taxon>Saurischia</taxon>
        <taxon>Theropoda</taxon>
        <taxon>Coelurosauria</taxon>
        <taxon>Aves</taxon>
        <taxon>Neognathae</taxon>
        <taxon>Neoaves</taxon>
        <taxon>Telluraves</taxon>
        <taxon>Australaves</taxon>
        <taxon>Passeriformes</taxon>
        <taxon>Passeroidea</taxon>
        <taxon>Fringillidae</taxon>
        <taxon>Carduelinae</taxon>
        <taxon>Serinus</taxon>
    </lineage>
</organism>
<dbReference type="GO" id="GO:0004653">
    <property type="term" value="F:polypeptide N-acetylgalactosaminyltransferase activity"/>
    <property type="evidence" value="ECO:0007669"/>
    <property type="project" value="TreeGrafter"/>
</dbReference>
<proteinExistence type="predicted"/>
<dbReference type="GeneTree" id="ENSGT00940000159241"/>
<dbReference type="Proteomes" id="UP000694409">
    <property type="component" value="Unassembled WGS sequence"/>
</dbReference>
<dbReference type="SUPFAM" id="SSF53448">
    <property type="entry name" value="Nucleotide-diphospho-sugar transferases"/>
    <property type="match status" value="1"/>
</dbReference>
<reference evidence="4" key="2">
    <citation type="submission" date="2025-09" db="UniProtKB">
        <authorList>
            <consortium name="Ensembl"/>
        </authorList>
    </citation>
    <scope>IDENTIFICATION</scope>
</reference>
<feature type="domain" description="Ricin B lectin" evidence="3">
    <location>
        <begin position="183"/>
        <end position="307"/>
    </location>
</feature>
<keyword evidence="5" id="KW-1185">Reference proteome</keyword>
<dbReference type="Pfam" id="PF00652">
    <property type="entry name" value="Ricin_B_lectin"/>
    <property type="match status" value="1"/>
</dbReference>
<evidence type="ECO:0000313" key="5">
    <source>
        <dbReference type="Proteomes" id="UP000694409"/>
    </source>
</evidence>
<accession>A0A8C9MP83</accession>
<dbReference type="SMART" id="SM00458">
    <property type="entry name" value="RICIN"/>
    <property type="match status" value="1"/>
</dbReference>
<gene>
    <name evidence="4" type="primary">GALNT5</name>
</gene>
<dbReference type="GO" id="GO:0006493">
    <property type="term" value="P:protein O-linked glycosylation"/>
    <property type="evidence" value="ECO:0007669"/>
    <property type="project" value="TreeGrafter"/>
</dbReference>
<reference evidence="4" key="1">
    <citation type="submission" date="2025-08" db="UniProtKB">
        <authorList>
            <consortium name="Ensembl"/>
        </authorList>
    </citation>
    <scope>IDENTIFICATION</scope>
</reference>
<dbReference type="InterPro" id="IPR035992">
    <property type="entry name" value="Ricin_B-like_lectins"/>
</dbReference>
<sequence>MQSVLCNSIPTSVTPCGLSVPRCPVMAGGLFSIDKKYFSELGMYDPGLDVWGGENMEISFKVGAPQGQLHLPGHLSPSWLVWMCGGEIEIVPCSRVGHIFRNDNPYSFPKDRVRTVERNLARVAEVWLDEYKELFYGHAYHLLHSVDVGDLSPQIRLRERLRCKTFRWYLQNVYPDLEAPLVKASGLLVNVALAGCIAVDGSTLAFEECDATNTNQKFNYTWLRLIQHGELCLAPAGVLGAVGLRQCQGRSRSLAWLHGSLATVQPGLVSDHQRLPQPACLEVDPSFRALRVRGCDARNPHQKWQFSRYHAD</sequence>
<keyword evidence="2" id="KW-1015">Disulfide bond</keyword>
<dbReference type="Ensembl" id="ENSSCAT00000006998.1">
    <property type="protein sequence ID" value="ENSSCAP00000006130.1"/>
    <property type="gene ID" value="ENSSCAG00000004784.1"/>
</dbReference>
<evidence type="ECO:0000313" key="4">
    <source>
        <dbReference type="Ensembl" id="ENSSCAP00000006130.1"/>
    </source>
</evidence>
<dbReference type="InterPro" id="IPR000772">
    <property type="entry name" value="Ricin_B_lectin"/>
</dbReference>
<name>A0A8C9MP83_SERCA</name>